<dbReference type="InterPro" id="IPR001279">
    <property type="entry name" value="Metallo-B-lactamas"/>
</dbReference>
<accession>A0ABW6W5M4</accession>
<dbReference type="SUPFAM" id="SSF56281">
    <property type="entry name" value="Metallo-hydrolase/oxidoreductase"/>
    <property type="match status" value="1"/>
</dbReference>
<dbReference type="InterPro" id="IPR041712">
    <property type="entry name" value="DHPS-like_MBL-fold"/>
</dbReference>
<dbReference type="PANTHER" id="PTHR13754:SF18">
    <property type="entry name" value="7,8-DIHYDROPTERIN-6-METHYL-4-(BETA-D-RIBOFURANOSYL)-AMINOBENZENE-5'-PHOSPHATE SYNTHASE"/>
    <property type="match status" value="1"/>
</dbReference>
<dbReference type="CDD" id="cd07713">
    <property type="entry name" value="DHPS-like_MBL-fold"/>
    <property type="match status" value="1"/>
</dbReference>
<proteinExistence type="predicted"/>
<dbReference type="Gene3D" id="3.60.15.10">
    <property type="entry name" value="Ribonuclease Z/Hydroxyacylglutathione hydrolase-like"/>
    <property type="match status" value="1"/>
</dbReference>
<feature type="domain" description="Metallo-beta-lactamase" evidence="1">
    <location>
        <begin position="65"/>
        <end position="172"/>
    </location>
</feature>
<dbReference type="Proteomes" id="UP001602245">
    <property type="component" value="Unassembled WGS sequence"/>
</dbReference>
<reference evidence="2 3" key="1">
    <citation type="submission" date="2024-10" db="EMBL/GenBank/DDBJ databases">
        <title>The Natural Products Discovery Center: Release of the First 8490 Sequenced Strains for Exploring Actinobacteria Biosynthetic Diversity.</title>
        <authorList>
            <person name="Kalkreuter E."/>
            <person name="Kautsar S.A."/>
            <person name="Yang D."/>
            <person name="Bader C.D."/>
            <person name="Teijaro C.N."/>
            <person name="Fluegel L."/>
            <person name="Davis C.M."/>
            <person name="Simpson J.R."/>
            <person name="Lauterbach L."/>
            <person name="Steele A.D."/>
            <person name="Gui C."/>
            <person name="Meng S."/>
            <person name="Li G."/>
            <person name="Viehrig K."/>
            <person name="Ye F."/>
            <person name="Su P."/>
            <person name="Kiefer A.F."/>
            <person name="Nichols A."/>
            <person name="Cepeda A.J."/>
            <person name="Yan W."/>
            <person name="Fan B."/>
            <person name="Jiang Y."/>
            <person name="Adhikari A."/>
            <person name="Zheng C.-J."/>
            <person name="Schuster L."/>
            <person name="Cowan T.M."/>
            <person name="Smanski M.J."/>
            <person name="Chevrette M.G."/>
            <person name="De Carvalho L.P.S."/>
            <person name="Shen B."/>
        </authorList>
    </citation>
    <scope>NUCLEOTIDE SEQUENCE [LARGE SCALE GENOMIC DNA]</scope>
    <source>
        <strain evidence="2 3">NPDC000087</strain>
    </source>
</reference>
<protein>
    <submittedName>
        <fullName evidence="2">MBL fold metallo-hydrolase</fullName>
    </submittedName>
</protein>
<gene>
    <name evidence="2" type="ORF">ACFY35_04160</name>
</gene>
<dbReference type="RefSeq" id="WP_020508957.1">
    <property type="nucleotide sequence ID" value="NZ_JBIAZU010000001.1"/>
</dbReference>
<evidence type="ECO:0000313" key="2">
    <source>
        <dbReference type="EMBL" id="MFF5288607.1"/>
    </source>
</evidence>
<organism evidence="2 3">
    <name type="scientific">Paractinoplanes globisporus</name>
    <dbReference type="NCBI Taxonomy" id="113565"/>
    <lineage>
        <taxon>Bacteria</taxon>
        <taxon>Bacillati</taxon>
        <taxon>Actinomycetota</taxon>
        <taxon>Actinomycetes</taxon>
        <taxon>Micromonosporales</taxon>
        <taxon>Micromonosporaceae</taxon>
        <taxon>Paractinoplanes</taxon>
    </lineage>
</organism>
<evidence type="ECO:0000259" key="1">
    <source>
        <dbReference type="Pfam" id="PF00753"/>
    </source>
</evidence>
<name>A0ABW6W5M4_9ACTN</name>
<keyword evidence="3" id="KW-1185">Reference proteome</keyword>
<evidence type="ECO:0000313" key="3">
    <source>
        <dbReference type="Proteomes" id="UP001602245"/>
    </source>
</evidence>
<sequence length="321" mass="34580">MQQISLAPVDGVHITTLMDNSSDALLPDEGLVRRFGLAGTAAPLPVIPAELAEEKQNFDFLRAEHGFSAMVEVAGRRILFDAGITAEGVAGNLDRLAIRPETFESIVFSHGHFDHVMGLNGLAARLGPTHLPILLHPDFWLRRRFVSPDRTLELPTPSRSAIEGAGFTVIEGRQPSFLLDSAILVTGEVDRTTPFETGMDGHEAFRDGAWQPDRAIHDDQAVVLHVRDKGLVILTGCGHSGIINIIRYAKRLTGVDRLYAVLGGLHLRDGAVVSETVAALAEEAPAVLVPAHCTSWKAQHALAAALPGAFRPNAVGSRFEL</sequence>
<dbReference type="InterPro" id="IPR052926">
    <property type="entry name" value="Metallo-beta-lactamase_dom"/>
</dbReference>
<dbReference type="PANTHER" id="PTHR13754">
    <property type="entry name" value="METALLO-BETA-LACTAMASE SUPERFAMILY PROTEIN"/>
    <property type="match status" value="1"/>
</dbReference>
<dbReference type="EMBL" id="JBIAZU010000001">
    <property type="protein sequence ID" value="MFF5288607.1"/>
    <property type="molecule type" value="Genomic_DNA"/>
</dbReference>
<dbReference type="Pfam" id="PF00753">
    <property type="entry name" value="Lactamase_B"/>
    <property type="match status" value="1"/>
</dbReference>
<dbReference type="InterPro" id="IPR036866">
    <property type="entry name" value="RibonucZ/Hydroxyglut_hydro"/>
</dbReference>
<comment type="caution">
    <text evidence="2">The sequence shown here is derived from an EMBL/GenBank/DDBJ whole genome shotgun (WGS) entry which is preliminary data.</text>
</comment>